<protein>
    <submittedName>
        <fullName evidence="2">Uncharacterized protein</fullName>
    </submittedName>
</protein>
<keyword evidence="1" id="KW-1133">Transmembrane helix</keyword>
<dbReference type="EMBL" id="CP048810">
    <property type="protein sequence ID" value="QKS83337.1"/>
    <property type="molecule type" value="Genomic_DNA"/>
</dbReference>
<keyword evidence="1" id="KW-0472">Membrane</keyword>
<feature type="transmembrane region" description="Helical" evidence="1">
    <location>
        <begin position="41"/>
        <end position="61"/>
    </location>
</feature>
<dbReference type="Proteomes" id="UP000509545">
    <property type="component" value="Chromosome"/>
</dbReference>
<proteinExistence type="predicted"/>
<keyword evidence="3" id="KW-1185">Reference proteome</keyword>
<name>A0A6N1CHE4_9PSED</name>
<dbReference type="KEGG" id="pbz:GN234_15880"/>
<evidence type="ECO:0000256" key="1">
    <source>
        <dbReference type="SAM" id="Phobius"/>
    </source>
</evidence>
<feature type="transmembrane region" description="Helical" evidence="1">
    <location>
        <begin position="7"/>
        <end position="29"/>
    </location>
</feature>
<keyword evidence="1" id="KW-0812">Transmembrane</keyword>
<sequence length="137" mass="15816">MKTKHSLWSYLMSLSTTLIIGSYNLFANYTNNLYPAEHDIIAIPFAAMIGTLLTLLLLLLFQHPYRLRKANNAPNTLLTKSASVLATTVTVILLLEHILYWSTPKHLPTFWIFLTTLCFYIHYQLQLYGFIRADINH</sequence>
<feature type="transmembrane region" description="Helical" evidence="1">
    <location>
        <begin position="82"/>
        <end position="103"/>
    </location>
</feature>
<dbReference type="AlphaFoldDB" id="A0A6N1CHE4"/>
<evidence type="ECO:0000313" key="2">
    <source>
        <dbReference type="EMBL" id="QKS83337.1"/>
    </source>
</evidence>
<dbReference type="RefSeq" id="WP_146206836.1">
    <property type="nucleotide sequence ID" value="NZ_CP048810.1"/>
</dbReference>
<organism evidence="2 3">
    <name type="scientific">Pseudomonas bijieensis</name>
    <dbReference type="NCBI Taxonomy" id="2681983"/>
    <lineage>
        <taxon>Bacteria</taxon>
        <taxon>Pseudomonadati</taxon>
        <taxon>Pseudomonadota</taxon>
        <taxon>Gammaproteobacteria</taxon>
        <taxon>Pseudomonadales</taxon>
        <taxon>Pseudomonadaceae</taxon>
        <taxon>Pseudomonas</taxon>
    </lineage>
</organism>
<evidence type="ECO:0000313" key="3">
    <source>
        <dbReference type="Proteomes" id="UP000509545"/>
    </source>
</evidence>
<accession>A0A6N1CHE4</accession>
<gene>
    <name evidence="2" type="ORF">GN234_15880</name>
</gene>
<reference evidence="2 3" key="1">
    <citation type="submission" date="2020-02" db="EMBL/GenBank/DDBJ databases">
        <authorList>
            <person name="Liang J."/>
        </authorList>
    </citation>
    <scope>NUCLEOTIDE SEQUENCE [LARGE SCALE GENOMIC DNA]</scope>
    <source>
        <strain evidence="2 3">L22-9</strain>
    </source>
</reference>
<feature type="transmembrane region" description="Helical" evidence="1">
    <location>
        <begin position="109"/>
        <end position="131"/>
    </location>
</feature>